<dbReference type="AlphaFoldDB" id="A0A163W7X2"/>
<gene>
    <name evidence="3" type="ORF">AV926_16445</name>
</gene>
<dbReference type="OrthoDB" id="959017at2"/>
<feature type="chain" id="PRO_5007847017" description="Outer membrane protein beta-barrel domain-containing protein" evidence="1">
    <location>
        <begin position="20"/>
        <end position="231"/>
    </location>
</feature>
<dbReference type="Pfam" id="PF13568">
    <property type="entry name" value="OMP_b-brl_2"/>
    <property type="match status" value="1"/>
</dbReference>
<organism evidence="3 4">
    <name type="scientific">Myroides marinus</name>
    <dbReference type="NCBI Taxonomy" id="703342"/>
    <lineage>
        <taxon>Bacteria</taxon>
        <taxon>Pseudomonadati</taxon>
        <taxon>Bacteroidota</taxon>
        <taxon>Flavobacteriia</taxon>
        <taxon>Flavobacteriales</taxon>
        <taxon>Flavobacteriaceae</taxon>
        <taxon>Myroides</taxon>
    </lineage>
</organism>
<dbReference type="RefSeq" id="WP_038984371.1">
    <property type="nucleotide sequence ID" value="NZ_JACAJT010000005.1"/>
</dbReference>
<dbReference type="InterPro" id="IPR025665">
    <property type="entry name" value="Beta-barrel_OMP_2"/>
</dbReference>
<keyword evidence="1" id="KW-0732">Signal</keyword>
<sequence>MKKLLIVLVCLFSSYVSMAQELIEGETVVQDSLKGVDFKYREDQFYFGITHTLMQDKPGGYSPSSVSVGMSGGFLRDFPINKSRNIAIAPGVGYSYVNLRGNLGVTPEHEHVILNSFKKSSISLHAIDFPIELRWRTSTPYSHKFWRMYLGFKASYVFSDRTKTTTSEYSTEYYNDKNQNKWLYGMYLSAGFNTWNFYMYYGLNNVYKNDIIKGDAYKLKMLNVGVMFYIL</sequence>
<proteinExistence type="predicted"/>
<feature type="domain" description="Outer membrane protein beta-barrel" evidence="2">
    <location>
        <begin position="39"/>
        <end position="207"/>
    </location>
</feature>
<accession>A0A163W7X2</accession>
<protein>
    <recommendedName>
        <fullName evidence="2">Outer membrane protein beta-barrel domain-containing protein</fullName>
    </recommendedName>
</protein>
<feature type="signal peptide" evidence="1">
    <location>
        <begin position="1"/>
        <end position="19"/>
    </location>
</feature>
<name>A0A163W7X2_9FLAO</name>
<evidence type="ECO:0000313" key="4">
    <source>
        <dbReference type="Proteomes" id="UP000076630"/>
    </source>
</evidence>
<comment type="caution">
    <text evidence="3">The sequence shown here is derived from an EMBL/GenBank/DDBJ whole genome shotgun (WGS) entry which is preliminary data.</text>
</comment>
<evidence type="ECO:0000256" key="1">
    <source>
        <dbReference type="SAM" id="SignalP"/>
    </source>
</evidence>
<dbReference type="EMBL" id="LQNU01000079">
    <property type="protein sequence ID" value="KZE75993.1"/>
    <property type="molecule type" value="Genomic_DNA"/>
</dbReference>
<dbReference type="Proteomes" id="UP000076630">
    <property type="component" value="Unassembled WGS sequence"/>
</dbReference>
<evidence type="ECO:0000313" key="3">
    <source>
        <dbReference type="EMBL" id="KZE75993.1"/>
    </source>
</evidence>
<keyword evidence="4" id="KW-1185">Reference proteome</keyword>
<reference evidence="3 4" key="1">
    <citation type="submission" date="2016-01" db="EMBL/GenBank/DDBJ databases">
        <title>Whole genome sequencing of Myroides marinus L41.</title>
        <authorList>
            <person name="Hong K.W."/>
        </authorList>
    </citation>
    <scope>NUCLEOTIDE SEQUENCE [LARGE SCALE GENOMIC DNA]</scope>
    <source>
        <strain evidence="3 4">L41</strain>
    </source>
</reference>
<evidence type="ECO:0000259" key="2">
    <source>
        <dbReference type="Pfam" id="PF13568"/>
    </source>
</evidence>